<keyword evidence="2" id="KW-0472">Membrane</keyword>
<feature type="region of interest" description="Disordered" evidence="1">
    <location>
        <begin position="284"/>
        <end position="309"/>
    </location>
</feature>
<organism evidence="3 4">
    <name type="scientific">Paludisphaera borealis</name>
    <dbReference type="NCBI Taxonomy" id="1387353"/>
    <lineage>
        <taxon>Bacteria</taxon>
        <taxon>Pseudomonadati</taxon>
        <taxon>Planctomycetota</taxon>
        <taxon>Planctomycetia</taxon>
        <taxon>Isosphaerales</taxon>
        <taxon>Isosphaeraceae</taxon>
        <taxon>Paludisphaera</taxon>
    </lineage>
</organism>
<feature type="transmembrane region" description="Helical" evidence="2">
    <location>
        <begin position="163"/>
        <end position="182"/>
    </location>
</feature>
<evidence type="ECO:0000313" key="4">
    <source>
        <dbReference type="Proteomes" id="UP000186309"/>
    </source>
</evidence>
<keyword evidence="2" id="KW-0812">Transmembrane</keyword>
<protein>
    <submittedName>
        <fullName evidence="3">Uncharacterized protein</fullName>
    </submittedName>
</protein>
<name>A0A1U7CZ83_9BACT</name>
<dbReference type="AlphaFoldDB" id="A0A1U7CZ83"/>
<feature type="transmembrane region" description="Helical" evidence="2">
    <location>
        <begin position="26"/>
        <end position="48"/>
    </location>
</feature>
<proteinExistence type="predicted"/>
<geneLocation type="plasmid" evidence="4">
    <name>palbo1</name>
</geneLocation>
<evidence type="ECO:0000256" key="1">
    <source>
        <dbReference type="SAM" id="MobiDB-lite"/>
    </source>
</evidence>
<keyword evidence="4" id="KW-1185">Reference proteome</keyword>
<feature type="transmembrane region" description="Helical" evidence="2">
    <location>
        <begin position="225"/>
        <end position="246"/>
    </location>
</feature>
<feature type="compositionally biased region" description="Basic and acidic residues" evidence="1">
    <location>
        <begin position="285"/>
        <end position="300"/>
    </location>
</feature>
<keyword evidence="2" id="KW-1133">Transmembrane helix</keyword>
<dbReference type="Proteomes" id="UP000186309">
    <property type="component" value="Plasmid PALBO1"/>
</dbReference>
<accession>A0A1U7CZ83</accession>
<reference evidence="3 4" key="1">
    <citation type="submission" date="2016-12" db="EMBL/GenBank/DDBJ databases">
        <title>Comparative genomics of four Isosphaeraceae planctomycetes: a common pool of plasmids and glycoside hydrolase genes.</title>
        <authorList>
            <person name="Ivanova A."/>
        </authorList>
    </citation>
    <scope>NUCLEOTIDE SEQUENCE [LARGE SCALE GENOMIC DNA]</scope>
    <source>
        <strain evidence="3 4">PX4</strain>
        <plasmid evidence="4">palbo1</plasmid>
    </source>
</reference>
<sequence>MGSSAWAVFAAWVAMTAPNISNRLAAGAFLAGVPLAMTTLSLWILAAYRHERLTIQGNQIAHKGVTRRKEIDLARVIEARWRLPLPGSVVLRDASTRLAIPFSNYEDDDVERIVAHLRFALPPEIQTNWNLFAYKADARRERSNRTKPSADEILVDRKRWDRFFTPVLVFYLLAVAVNTYIIKGDFRPLLVAPVPIVALWLLFRMMTPAKGTVTQKLSKSADPDLYHLLVVTAVTLSSALLGLVTVERLRPRLAHPNPIMIVWTFACLMIFLFEGHRLDRRKSRRDREAADAAAKARSEALDDSGWLSP</sequence>
<feature type="transmembrane region" description="Helical" evidence="2">
    <location>
        <begin position="258"/>
        <end position="275"/>
    </location>
</feature>
<feature type="transmembrane region" description="Helical" evidence="2">
    <location>
        <begin position="188"/>
        <end position="205"/>
    </location>
</feature>
<gene>
    <name evidence="3" type="ORF">BSF38_10052</name>
</gene>
<dbReference type="EMBL" id="CP019083">
    <property type="protein sequence ID" value="APW64267.1"/>
    <property type="molecule type" value="Genomic_DNA"/>
</dbReference>
<evidence type="ECO:0000313" key="3">
    <source>
        <dbReference type="EMBL" id="APW64267.1"/>
    </source>
</evidence>
<evidence type="ECO:0000256" key="2">
    <source>
        <dbReference type="SAM" id="Phobius"/>
    </source>
</evidence>
<keyword evidence="3" id="KW-0614">Plasmid</keyword>
<dbReference type="KEGG" id="pbor:BSF38_10052"/>